<evidence type="ECO:0000256" key="2">
    <source>
        <dbReference type="ARBA" id="ARBA00009001"/>
    </source>
</evidence>
<proteinExistence type="inferred from homology"/>
<keyword evidence="6" id="KW-0539">Nucleus</keyword>
<evidence type="ECO:0000313" key="9">
    <source>
        <dbReference type="EMBL" id="KAJ4761701.1"/>
    </source>
</evidence>
<accession>A0AAV8D3G1</accession>
<keyword evidence="4" id="KW-0238">DNA-binding</keyword>
<dbReference type="InterPro" id="IPR009044">
    <property type="entry name" value="ssDNA-bd_transcriptional_reg"/>
</dbReference>
<reference evidence="9" key="1">
    <citation type="submission" date="2022-08" db="EMBL/GenBank/DDBJ databases">
        <authorList>
            <person name="Marques A."/>
        </authorList>
    </citation>
    <scope>NUCLEOTIDE SEQUENCE</scope>
    <source>
        <strain evidence="9">RhyPub2mFocal</strain>
        <tissue evidence="9">Leaves</tissue>
    </source>
</reference>
<keyword evidence="10" id="KW-1185">Reference proteome</keyword>
<dbReference type="InterPro" id="IPR003173">
    <property type="entry name" value="PC4_C"/>
</dbReference>
<feature type="domain" description="Transcriptional coactivator p15 (PC4) C-terminal" evidence="8">
    <location>
        <begin position="46"/>
        <end position="97"/>
    </location>
</feature>
<dbReference type="Pfam" id="PF02229">
    <property type="entry name" value="PC4"/>
    <property type="match status" value="1"/>
</dbReference>
<evidence type="ECO:0000313" key="10">
    <source>
        <dbReference type="Proteomes" id="UP001140206"/>
    </source>
</evidence>
<evidence type="ECO:0000256" key="3">
    <source>
        <dbReference type="ARBA" id="ARBA00023015"/>
    </source>
</evidence>
<dbReference type="AlphaFoldDB" id="A0AAV8D3G1"/>
<evidence type="ECO:0000256" key="1">
    <source>
        <dbReference type="ARBA" id="ARBA00004123"/>
    </source>
</evidence>
<name>A0AAV8D3G1_9POAL</name>
<dbReference type="PANTHER" id="PTHR13215">
    <property type="entry name" value="RNA POLYMERASE II TRANSCRIPTIONAL COACTIVATOR"/>
    <property type="match status" value="1"/>
</dbReference>
<comment type="subcellular location">
    <subcellularLocation>
        <location evidence="1">Nucleus</location>
    </subcellularLocation>
</comment>
<organism evidence="9 10">
    <name type="scientific">Rhynchospora pubera</name>
    <dbReference type="NCBI Taxonomy" id="906938"/>
    <lineage>
        <taxon>Eukaryota</taxon>
        <taxon>Viridiplantae</taxon>
        <taxon>Streptophyta</taxon>
        <taxon>Embryophyta</taxon>
        <taxon>Tracheophyta</taxon>
        <taxon>Spermatophyta</taxon>
        <taxon>Magnoliopsida</taxon>
        <taxon>Liliopsida</taxon>
        <taxon>Poales</taxon>
        <taxon>Cyperaceae</taxon>
        <taxon>Cyperoideae</taxon>
        <taxon>Rhynchosporeae</taxon>
        <taxon>Rhynchospora</taxon>
    </lineage>
</organism>
<sequence>MWKWKKGNKRSGSGEDDAGGSAGAPPWKRQAVDSSSEDNPDGIVVCEVSKNKRISVRNWNGNVMVDFREFFVKDGKQLPTKKGISLSMDQWKILRDHIEEIDEAVKEYSA</sequence>
<dbReference type="InterPro" id="IPR045125">
    <property type="entry name" value="Sub1/Tcp4-like"/>
</dbReference>
<feature type="region of interest" description="Disordered" evidence="7">
    <location>
        <begin position="1"/>
        <end position="41"/>
    </location>
</feature>
<evidence type="ECO:0000256" key="6">
    <source>
        <dbReference type="ARBA" id="ARBA00023242"/>
    </source>
</evidence>
<comment type="caution">
    <text evidence="9">The sequence shown here is derived from an EMBL/GenBank/DDBJ whole genome shotgun (WGS) entry which is preliminary data.</text>
</comment>
<dbReference type="SUPFAM" id="SSF54447">
    <property type="entry name" value="ssDNA-binding transcriptional regulator domain"/>
    <property type="match status" value="1"/>
</dbReference>
<evidence type="ECO:0000259" key="8">
    <source>
        <dbReference type="Pfam" id="PF02229"/>
    </source>
</evidence>
<dbReference type="GO" id="GO:0005634">
    <property type="term" value="C:nucleus"/>
    <property type="evidence" value="ECO:0007669"/>
    <property type="project" value="UniProtKB-SubCell"/>
</dbReference>
<keyword evidence="5" id="KW-0804">Transcription</keyword>
<gene>
    <name evidence="9" type="ORF">LUZ62_072076</name>
</gene>
<evidence type="ECO:0000256" key="5">
    <source>
        <dbReference type="ARBA" id="ARBA00023163"/>
    </source>
</evidence>
<dbReference type="GO" id="GO:0060261">
    <property type="term" value="P:positive regulation of transcription initiation by RNA polymerase II"/>
    <property type="evidence" value="ECO:0007669"/>
    <property type="project" value="InterPro"/>
</dbReference>
<evidence type="ECO:0000256" key="7">
    <source>
        <dbReference type="SAM" id="MobiDB-lite"/>
    </source>
</evidence>
<dbReference type="FunFam" id="2.30.31.10:FF:000005">
    <property type="entry name" value="Putative transcriptional co-activator"/>
    <property type="match status" value="1"/>
</dbReference>
<evidence type="ECO:0000256" key="4">
    <source>
        <dbReference type="ARBA" id="ARBA00023125"/>
    </source>
</evidence>
<dbReference type="Gene3D" id="2.30.31.10">
    <property type="entry name" value="Transcriptional Coactivator Pc4, Chain A"/>
    <property type="match status" value="1"/>
</dbReference>
<dbReference type="EMBL" id="JAMFTS010000004">
    <property type="protein sequence ID" value="KAJ4761701.1"/>
    <property type="molecule type" value="Genomic_DNA"/>
</dbReference>
<dbReference type="GO" id="GO:0003713">
    <property type="term" value="F:transcription coactivator activity"/>
    <property type="evidence" value="ECO:0007669"/>
    <property type="project" value="InterPro"/>
</dbReference>
<dbReference type="GO" id="GO:0003677">
    <property type="term" value="F:DNA binding"/>
    <property type="evidence" value="ECO:0007669"/>
    <property type="project" value="UniProtKB-KW"/>
</dbReference>
<comment type="similarity">
    <text evidence="2">Belongs to the transcriptional coactivator PC4 family.</text>
</comment>
<dbReference type="Proteomes" id="UP001140206">
    <property type="component" value="Chromosome 4"/>
</dbReference>
<keyword evidence="3" id="KW-0805">Transcription regulation</keyword>
<protein>
    <submittedName>
        <fullName evidence="9">RNA polymerase II transcriptional coactivator</fullName>
    </submittedName>
</protein>